<keyword evidence="3" id="KW-1185">Reference proteome</keyword>
<keyword evidence="1" id="KW-1133">Transmembrane helix</keyword>
<dbReference type="AlphaFoldDB" id="D9Q1R9"/>
<evidence type="ECO:0000313" key="3">
    <source>
        <dbReference type="Proteomes" id="UP000000346"/>
    </source>
</evidence>
<dbReference type="GeneID" id="9499086"/>
<dbReference type="InParanoid" id="D9Q1R9"/>
<proteinExistence type="predicted"/>
<dbReference type="EMBL" id="CP001742">
    <property type="protein sequence ID" value="ADL19257.1"/>
    <property type="molecule type" value="Genomic_DNA"/>
</dbReference>
<dbReference type="HOGENOM" id="CLU_1574883_0_0_2"/>
<keyword evidence="1" id="KW-0472">Membrane</keyword>
<dbReference type="KEGG" id="asc:ASAC_0851"/>
<protein>
    <submittedName>
        <fullName evidence="2">Uncharacterized protein</fullName>
    </submittedName>
</protein>
<dbReference type="OrthoDB" id="379980at2157"/>
<dbReference type="RefSeq" id="WP_013266769.1">
    <property type="nucleotide sequence ID" value="NC_014374.1"/>
</dbReference>
<evidence type="ECO:0000256" key="1">
    <source>
        <dbReference type="SAM" id="Phobius"/>
    </source>
</evidence>
<dbReference type="Proteomes" id="UP000000346">
    <property type="component" value="Chromosome"/>
</dbReference>
<name>D9Q1R9_ACIS3</name>
<organism evidence="2 3">
    <name type="scientific">Acidilobus saccharovorans (strain DSM 16705 / JCM 18335 / VKM B-2471 / 345-15)</name>
    <dbReference type="NCBI Taxonomy" id="666510"/>
    <lineage>
        <taxon>Archaea</taxon>
        <taxon>Thermoproteota</taxon>
        <taxon>Thermoprotei</taxon>
        <taxon>Acidilobales</taxon>
        <taxon>Acidilobaceae</taxon>
        <taxon>Acidilobus</taxon>
    </lineage>
</organism>
<gene>
    <name evidence="2" type="ordered locus">ASAC_0851</name>
</gene>
<reference evidence="2 3" key="1">
    <citation type="journal article" date="2010" name="Appl. Environ. Microbiol.">
        <title>The genome sequence of the crenarchaeon Acidilobus saccharovorans supports a new order, Acidilobales, and suggests an important ecological role in terrestrial acidic hot springs.</title>
        <authorList>
            <person name="Mardanov A.V."/>
            <person name="Svetlitchnyi V.A."/>
            <person name="Beletsky A.V."/>
            <person name="Prokofeva M.I."/>
            <person name="Bonch-Osmolovskaya E.A."/>
            <person name="Ravin N.V."/>
            <person name="Skryabin K.G."/>
        </authorList>
    </citation>
    <scope>NUCLEOTIDE SEQUENCE [LARGE SCALE GENOMIC DNA]</scope>
    <source>
        <strain evidence="3">DSM 16705 / JCM 18335 / VKM B-2471 / 345-15</strain>
    </source>
</reference>
<keyword evidence="1" id="KW-0812">Transmembrane</keyword>
<accession>D9Q1R9</accession>
<feature type="transmembrane region" description="Helical" evidence="1">
    <location>
        <begin position="115"/>
        <end position="144"/>
    </location>
</feature>
<feature type="transmembrane region" description="Helical" evidence="1">
    <location>
        <begin position="12"/>
        <end position="36"/>
    </location>
</feature>
<sequence>MQQIRPDVKFFAIGMVLATVASLIGFVMSYVMIFYIRSPIAMNYLRSVLVERVPNISQSQLNETLAEVISIARGLGYYLLGVSVVGLALGLALLAPRSMALNMNFGGASSASLAIGVILIIVGVMSIIDIIQLVLYIAAGAMVLHERTLIRRAEALAASQPAGGTNMTV</sequence>
<evidence type="ECO:0000313" key="2">
    <source>
        <dbReference type="EMBL" id="ADL19257.1"/>
    </source>
</evidence>
<feature type="transmembrane region" description="Helical" evidence="1">
    <location>
        <begin position="75"/>
        <end position="95"/>
    </location>
</feature>